<dbReference type="OrthoDB" id="9815192at2"/>
<evidence type="ECO:0000313" key="7">
    <source>
        <dbReference type="Proteomes" id="UP000238823"/>
    </source>
</evidence>
<proteinExistence type="inferred from homology"/>
<evidence type="ECO:0000256" key="5">
    <source>
        <dbReference type="HAMAP-Rule" id="MF_00374"/>
    </source>
</evidence>
<dbReference type="HAMAP" id="MF_00374">
    <property type="entry name" value="Ribosomal_uL29"/>
    <property type="match status" value="1"/>
</dbReference>
<organism evidence="6 7">
    <name type="scientific">Enhygromyxa salina</name>
    <dbReference type="NCBI Taxonomy" id="215803"/>
    <lineage>
        <taxon>Bacteria</taxon>
        <taxon>Pseudomonadati</taxon>
        <taxon>Myxococcota</taxon>
        <taxon>Polyangia</taxon>
        <taxon>Nannocystales</taxon>
        <taxon>Nannocystaceae</taxon>
        <taxon>Enhygromyxa</taxon>
    </lineage>
</organism>
<keyword evidence="3 5" id="KW-0687">Ribonucleoprotein</keyword>
<dbReference type="Proteomes" id="UP000238823">
    <property type="component" value="Unassembled WGS sequence"/>
</dbReference>
<name>A0A2S9XQB0_9BACT</name>
<protein>
    <recommendedName>
        <fullName evidence="4 5">Large ribosomal subunit protein uL29</fullName>
    </recommendedName>
</protein>
<dbReference type="InterPro" id="IPR001854">
    <property type="entry name" value="Ribosomal_uL29"/>
</dbReference>
<dbReference type="Gene3D" id="1.10.287.310">
    <property type="match status" value="1"/>
</dbReference>
<dbReference type="GO" id="GO:0022625">
    <property type="term" value="C:cytosolic large ribosomal subunit"/>
    <property type="evidence" value="ECO:0007669"/>
    <property type="project" value="TreeGrafter"/>
</dbReference>
<evidence type="ECO:0000256" key="1">
    <source>
        <dbReference type="ARBA" id="ARBA00009254"/>
    </source>
</evidence>
<dbReference type="GO" id="GO:0006412">
    <property type="term" value="P:translation"/>
    <property type="evidence" value="ECO:0007669"/>
    <property type="project" value="UniProtKB-UniRule"/>
</dbReference>
<keyword evidence="2 5" id="KW-0689">Ribosomal protein</keyword>
<dbReference type="PANTHER" id="PTHR10916:SF0">
    <property type="entry name" value="LARGE RIBOSOMAL SUBUNIT PROTEIN UL29C"/>
    <property type="match status" value="1"/>
</dbReference>
<accession>A0A2S9XQB0</accession>
<dbReference type="FunFam" id="1.10.287.310:FF:000001">
    <property type="entry name" value="50S ribosomal protein L29"/>
    <property type="match status" value="1"/>
</dbReference>
<comment type="similarity">
    <text evidence="1 5">Belongs to the universal ribosomal protein uL29 family.</text>
</comment>
<evidence type="ECO:0000256" key="2">
    <source>
        <dbReference type="ARBA" id="ARBA00022980"/>
    </source>
</evidence>
<gene>
    <name evidence="5 6" type="primary">rpmC</name>
    <name evidence="6" type="ORF">ENSA7_73610</name>
</gene>
<dbReference type="RefSeq" id="WP_146158575.1">
    <property type="nucleotide sequence ID" value="NZ_PVNL01000138.1"/>
</dbReference>
<dbReference type="InterPro" id="IPR036049">
    <property type="entry name" value="Ribosomal_uL29_sf"/>
</dbReference>
<dbReference type="PANTHER" id="PTHR10916">
    <property type="entry name" value="60S RIBOSOMAL PROTEIN L35/50S RIBOSOMAL PROTEIN L29"/>
    <property type="match status" value="1"/>
</dbReference>
<dbReference type="SUPFAM" id="SSF46561">
    <property type="entry name" value="Ribosomal protein L29 (L29p)"/>
    <property type="match status" value="1"/>
</dbReference>
<comment type="caution">
    <text evidence="6">The sequence shown here is derived from an EMBL/GenBank/DDBJ whole genome shotgun (WGS) entry which is preliminary data.</text>
</comment>
<dbReference type="EMBL" id="PVNL01000138">
    <property type="protein sequence ID" value="PRP95052.1"/>
    <property type="molecule type" value="Genomic_DNA"/>
</dbReference>
<dbReference type="InterPro" id="IPR050063">
    <property type="entry name" value="Ribosomal_protein_uL29"/>
</dbReference>
<evidence type="ECO:0000256" key="3">
    <source>
        <dbReference type="ARBA" id="ARBA00023274"/>
    </source>
</evidence>
<reference evidence="6 7" key="1">
    <citation type="submission" date="2018-03" db="EMBL/GenBank/DDBJ databases">
        <title>Draft Genome Sequences of the Obligatory Marine Myxobacteria Enhygromyxa salina SWB007.</title>
        <authorList>
            <person name="Poehlein A."/>
            <person name="Moghaddam J.A."/>
            <person name="Harms H."/>
            <person name="Alanjari M."/>
            <person name="Koenig G.M."/>
            <person name="Daniel R."/>
            <person name="Schaeberle T.F."/>
        </authorList>
    </citation>
    <scope>NUCLEOTIDE SEQUENCE [LARGE SCALE GENOMIC DNA]</scope>
    <source>
        <strain evidence="6 7">SWB007</strain>
    </source>
</reference>
<sequence length="70" mass="7992">MKPSELRDKTDEELTELETDLRGRLVKMQVAKATSRATNTSEFPRIRRDIARIKTILHERATGLRAADPS</sequence>
<dbReference type="NCBIfam" id="TIGR00012">
    <property type="entry name" value="L29"/>
    <property type="match status" value="1"/>
</dbReference>
<evidence type="ECO:0000256" key="4">
    <source>
        <dbReference type="ARBA" id="ARBA00035204"/>
    </source>
</evidence>
<dbReference type="CDD" id="cd00427">
    <property type="entry name" value="Ribosomal_L29_HIP"/>
    <property type="match status" value="1"/>
</dbReference>
<dbReference type="GO" id="GO:0003735">
    <property type="term" value="F:structural constituent of ribosome"/>
    <property type="evidence" value="ECO:0007669"/>
    <property type="project" value="InterPro"/>
</dbReference>
<evidence type="ECO:0000313" key="6">
    <source>
        <dbReference type="EMBL" id="PRP95052.1"/>
    </source>
</evidence>
<dbReference type="AlphaFoldDB" id="A0A2S9XQB0"/>
<dbReference type="Pfam" id="PF00831">
    <property type="entry name" value="Ribosomal_L29"/>
    <property type="match status" value="1"/>
</dbReference>